<dbReference type="EMBL" id="CP002582">
    <property type="protein sequence ID" value="ADZ83874.1"/>
    <property type="molecule type" value="Genomic_DNA"/>
</dbReference>
<dbReference type="HOGENOM" id="CLU_051314_2_3_9"/>
<evidence type="ECO:0000256" key="6">
    <source>
        <dbReference type="ARBA" id="ARBA00014944"/>
    </source>
</evidence>
<name>F2JR16_CELLD</name>
<dbReference type="PIRSF" id="PIRSF000847">
    <property type="entry name" value="Phos_ph_gly_syn"/>
    <property type="match status" value="1"/>
</dbReference>
<keyword evidence="8 17" id="KW-0808">Transferase</keyword>
<keyword evidence="12 18" id="KW-0472">Membrane</keyword>
<keyword evidence="11" id="KW-0443">Lipid metabolism</keyword>
<evidence type="ECO:0000256" key="5">
    <source>
        <dbReference type="ARBA" id="ARBA00013170"/>
    </source>
</evidence>
<evidence type="ECO:0000256" key="8">
    <source>
        <dbReference type="ARBA" id="ARBA00022679"/>
    </source>
</evidence>
<dbReference type="Gene3D" id="1.20.120.1760">
    <property type="match status" value="1"/>
</dbReference>
<evidence type="ECO:0000256" key="17">
    <source>
        <dbReference type="RuleBase" id="RU003750"/>
    </source>
</evidence>
<evidence type="ECO:0000256" key="2">
    <source>
        <dbReference type="ARBA" id="ARBA00004141"/>
    </source>
</evidence>
<sequence>MNIANKLTLLRVVLVFAFMGIIWLPLSLSIGTVLWIALAIFIIASLTDFLDGYLARKLNLVTNLGKFMDPLADKMLVTAAMLAVVDFGIKGMLPAGILPTWIVVFILLREFMVSGVRLIAANQNHVIAASYLGKLKTVIQMAMIIVYLLPVNWPILPVLATCLAYLALVLTLVSGFEYLWKNKDVFKTEAH</sequence>
<proteinExistence type="inferred from homology"/>
<feature type="transmembrane region" description="Helical" evidence="18">
    <location>
        <begin position="155"/>
        <end position="180"/>
    </location>
</feature>
<comment type="similarity">
    <text evidence="4 17">Belongs to the CDP-alcohol phosphatidyltransferase class-I family.</text>
</comment>
<dbReference type="InterPro" id="IPR004570">
    <property type="entry name" value="Phosphatidylglycerol_P_synth"/>
</dbReference>
<protein>
    <recommendedName>
        <fullName evidence="6 16">CDP-diacylglycerol--glycerol-3-phosphate 3-phosphatidyltransferase</fullName>
        <ecNumber evidence="5 16">2.7.8.5</ecNumber>
    </recommendedName>
</protein>
<evidence type="ECO:0000256" key="4">
    <source>
        <dbReference type="ARBA" id="ARBA00010441"/>
    </source>
</evidence>
<comment type="function">
    <text evidence="1">This protein catalyzes the committed step to the synthesis of the acidic phospholipids.</text>
</comment>
<dbReference type="GO" id="GO:0016020">
    <property type="term" value="C:membrane"/>
    <property type="evidence" value="ECO:0007669"/>
    <property type="project" value="UniProtKB-SubCell"/>
</dbReference>
<dbReference type="Proteomes" id="UP000008467">
    <property type="component" value="Chromosome"/>
</dbReference>
<reference evidence="19 20" key="1">
    <citation type="journal article" date="2011" name="J. Bacteriol.">
        <title>Complete genome sequence of the cellulose-degrading bacterium Cellulosilyticum lentocellum.</title>
        <authorList>
            <consortium name="US DOE Joint Genome Institute"/>
            <person name="Miller D.A."/>
            <person name="Suen G."/>
            <person name="Bruce D."/>
            <person name="Copeland A."/>
            <person name="Cheng J.F."/>
            <person name="Detter C."/>
            <person name="Goodwin L.A."/>
            <person name="Han C.S."/>
            <person name="Hauser L.J."/>
            <person name="Land M.L."/>
            <person name="Lapidus A."/>
            <person name="Lucas S."/>
            <person name="Meincke L."/>
            <person name="Pitluck S."/>
            <person name="Tapia R."/>
            <person name="Teshima H."/>
            <person name="Woyke T."/>
            <person name="Fox B.G."/>
            <person name="Angert E.R."/>
            <person name="Currie C.R."/>
        </authorList>
    </citation>
    <scope>NUCLEOTIDE SEQUENCE [LARGE SCALE GENOMIC DNA]</scope>
    <source>
        <strain evidence="20">ATCC 49066 / DSM 5427 / NCIMB 11756 / RHM5</strain>
    </source>
</reference>
<evidence type="ECO:0000256" key="7">
    <source>
        <dbReference type="ARBA" id="ARBA00022516"/>
    </source>
</evidence>
<dbReference type="InterPro" id="IPR000462">
    <property type="entry name" value="CDP-OH_P_trans"/>
</dbReference>
<evidence type="ECO:0000256" key="16">
    <source>
        <dbReference type="NCBIfam" id="TIGR00560"/>
    </source>
</evidence>
<dbReference type="InterPro" id="IPR048254">
    <property type="entry name" value="CDP_ALCOHOL_P_TRANSF_CS"/>
</dbReference>
<feature type="transmembrane region" description="Helical" evidence="18">
    <location>
        <begin position="131"/>
        <end position="149"/>
    </location>
</feature>
<organism evidence="19 20">
    <name type="scientific">Cellulosilyticum lentocellum (strain ATCC 49066 / DSM 5427 / NCIMB 11756 / RHM5)</name>
    <name type="common">Clostridium lentocellum</name>
    <dbReference type="NCBI Taxonomy" id="642492"/>
    <lineage>
        <taxon>Bacteria</taxon>
        <taxon>Bacillati</taxon>
        <taxon>Bacillota</taxon>
        <taxon>Clostridia</taxon>
        <taxon>Lachnospirales</taxon>
        <taxon>Cellulosilyticaceae</taxon>
        <taxon>Cellulosilyticum</taxon>
    </lineage>
</organism>
<dbReference type="PROSITE" id="PS00379">
    <property type="entry name" value="CDP_ALCOHOL_P_TRANSF"/>
    <property type="match status" value="1"/>
</dbReference>
<evidence type="ECO:0000313" key="19">
    <source>
        <dbReference type="EMBL" id="ADZ83874.1"/>
    </source>
</evidence>
<comment type="catalytic activity">
    <reaction evidence="15">
        <text>a CDP-1,2-diacyl-sn-glycerol + sn-glycerol 3-phosphate = a 1,2-diacyl-sn-glycero-3-phospho-(1'-sn-glycero-3'-phosphate) + CMP + H(+)</text>
        <dbReference type="Rhea" id="RHEA:12593"/>
        <dbReference type="ChEBI" id="CHEBI:15378"/>
        <dbReference type="ChEBI" id="CHEBI:57597"/>
        <dbReference type="ChEBI" id="CHEBI:58332"/>
        <dbReference type="ChEBI" id="CHEBI:60110"/>
        <dbReference type="ChEBI" id="CHEBI:60377"/>
        <dbReference type="EC" id="2.7.8.5"/>
    </reaction>
</comment>
<dbReference type="UniPathway" id="UPA00084">
    <property type="reaction ID" value="UER00503"/>
</dbReference>
<evidence type="ECO:0000256" key="1">
    <source>
        <dbReference type="ARBA" id="ARBA00003973"/>
    </source>
</evidence>
<dbReference type="NCBIfam" id="TIGR00560">
    <property type="entry name" value="pgsA"/>
    <property type="match status" value="1"/>
</dbReference>
<dbReference type="EC" id="2.7.8.5" evidence="5 16"/>
<feature type="transmembrane region" description="Helical" evidence="18">
    <location>
        <begin position="99"/>
        <end position="119"/>
    </location>
</feature>
<dbReference type="InterPro" id="IPR043130">
    <property type="entry name" value="CDP-OH_PTrfase_TM_dom"/>
</dbReference>
<dbReference type="PANTHER" id="PTHR14269">
    <property type="entry name" value="CDP-DIACYLGLYCEROL--GLYCEROL-3-PHOSPHATE 3-PHOSPHATIDYLTRANSFERASE-RELATED"/>
    <property type="match status" value="1"/>
</dbReference>
<evidence type="ECO:0000256" key="13">
    <source>
        <dbReference type="ARBA" id="ARBA00023209"/>
    </source>
</evidence>
<evidence type="ECO:0000256" key="18">
    <source>
        <dbReference type="SAM" id="Phobius"/>
    </source>
</evidence>
<keyword evidence="20" id="KW-1185">Reference proteome</keyword>
<evidence type="ECO:0000256" key="11">
    <source>
        <dbReference type="ARBA" id="ARBA00023098"/>
    </source>
</evidence>
<dbReference type="GO" id="GO:0008444">
    <property type="term" value="F:CDP-diacylglycerol-glycerol-3-phosphate 3-phosphatidyltransferase activity"/>
    <property type="evidence" value="ECO:0007669"/>
    <property type="project" value="UniProtKB-UniRule"/>
</dbReference>
<evidence type="ECO:0000256" key="3">
    <source>
        <dbReference type="ARBA" id="ARBA00005042"/>
    </source>
</evidence>
<evidence type="ECO:0000313" key="20">
    <source>
        <dbReference type="Proteomes" id="UP000008467"/>
    </source>
</evidence>
<dbReference type="PANTHER" id="PTHR14269:SF62">
    <property type="entry name" value="CDP-DIACYLGLYCEROL--GLYCEROL-3-PHOSPHATE 3-PHOSPHATIDYLTRANSFERASE 1, CHLOROPLASTIC"/>
    <property type="match status" value="1"/>
</dbReference>
<evidence type="ECO:0000256" key="12">
    <source>
        <dbReference type="ARBA" id="ARBA00023136"/>
    </source>
</evidence>
<dbReference type="RefSeq" id="WP_013657168.1">
    <property type="nucleotide sequence ID" value="NC_015275.1"/>
</dbReference>
<keyword evidence="10 18" id="KW-1133">Transmembrane helix</keyword>
<dbReference type="KEGG" id="cle:Clole_2160"/>
<keyword evidence="9 18" id="KW-0812">Transmembrane</keyword>
<dbReference type="AlphaFoldDB" id="F2JR16"/>
<keyword evidence="7" id="KW-0444">Lipid biosynthesis</keyword>
<comment type="subcellular location">
    <subcellularLocation>
        <location evidence="2">Membrane</location>
        <topology evidence="2">Multi-pass membrane protein</topology>
    </subcellularLocation>
</comment>
<dbReference type="STRING" id="642492.Clole_2160"/>
<accession>F2JR16</accession>
<evidence type="ECO:0000256" key="10">
    <source>
        <dbReference type="ARBA" id="ARBA00022989"/>
    </source>
</evidence>
<evidence type="ECO:0000256" key="15">
    <source>
        <dbReference type="ARBA" id="ARBA00048586"/>
    </source>
</evidence>
<dbReference type="InterPro" id="IPR050324">
    <property type="entry name" value="CDP-alcohol_PTase-I"/>
</dbReference>
<evidence type="ECO:0000256" key="14">
    <source>
        <dbReference type="ARBA" id="ARBA00023264"/>
    </source>
</evidence>
<evidence type="ECO:0000256" key="9">
    <source>
        <dbReference type="ARBA" id="ARBA00022692"/>
    </source>
</evidence>
<gene>
    <name evidence="19" type="ordered locus">Clole_2160</name>
</gene>
<dbReference type="GO" id="GO:0006655">
    <property type="term" value="P:phosphatidylglycerol biosynthetic process"/>
    <property type="evidence" value="ECO:0007669"/>
    <property type="project" value="UniProtKB-UniPathway"/>
</dbReference>
<dbReference type="Pfam" id="PF01066">
    <property type="entry name" value="CDP-OH_P_transf"/>
    <property type="match status" value="1"/>
</dbReference>
<dbReference type="eggNOG" id="COG0558">
    <property type="taxonomic scope" value="Bacteria"/>
</dbReference>
<keyword evidence="14" id="KW-1208">Phospholipid metabolism</keyword>
<feature type="transmembrane region" description="Helical" evidence="18">
    <location>
        <begin position="32"/>
        <end position="54"/>
    </location>
</feature>
<comment type="pathway">
    <text evidence="3">Phospholipid metabolism; phosphatidylglycerol biosynthesis; phosphatidylglycerol from CDP-diacylglycerol: step 1/2.</text>
</comment>
<keyword evidence="13" id="KW-0594">Phospholipid biosynthesis</keyword>